<comment type="caution">
    <text evidence="1">The sequence shown here is derived from an EMBL/GenBank/DDBJ whole genome shotgun (WGS) entry which is preliminary data.</text>
</comment>
<reference evidence="1 2" key="1">
    <citation type="submission" date="2019-02" db="EMBL/GenBank/DDBJ databases">
        <title>Deep-cultivation of Planctomycetes and their phenomic and genomic characterization uncovers novel biology.</title>
        <authorList>
            <person name="Wiegand S."/>
            <person name="Jogler M."/>
            <person name="Boedeker C."/>
            <person name="Pinto D."/>
            <person name="Vollmers J."/>
            <person name="Rivas-Marin E."/>
            <person name="Kohn T."/>
            <person name="Peeters S.H."/>
            <person name="Heuer A."/>
            <person name="Rast P."/>
            <person name="Oberbeckmann S."/>
            <person name="Bunk B."/>
            <person name="Jeske O."/>
            <person name="Meyerdierks A."/>
            <person name="Storesund J.E."/>
            <person name="Kallscheuer N."/>
            <person name="Luecker S."/>
            <person name="Lage O.M."/>
            <person name="Pohl T."/>
            <person name="Merkel B.J."/>
            <person name="Hornburger P."/>
            <person name="Mueller R.-W."/>
            <person name="Bruemmer F."/>
            <person name="Labrenz M."/>
            <person name="Spormann A.M."/>
            <person name="Op Den Camp H."/>
            <person name="Overmann J."/>
            <person name="Amann R."/>
            <person name="Jetten M.S.M."/>
            <person name="Mascher T."/>
            <person name="Medema M.H."/>
            <person name="Devos D.P."/>
            <person name="Kaster A.-K."/>
            <person name="Ovreas L."/>
            <person name="Rohde M."/>
            <person name="Galperin M.Y."/>
            <person name="Jogler C."/>
        </authorList>
    </citation>
    <scope>NUCLEOTIDE SEQUENCE [LARGE SCALE GENOMIC DNA]</scope>
    <source>
        <strain evidence="1 2">CA85</strain>
    </source>
</reference>
<sequence>MSVKPNHIAADNLNQSDSAHAVDCRVSGGQAHYRFNRGCVTTHYEFIGVRPGVSGVGELIEITDHVDSIRDSFPGNTFEGYARLVVLEPGQVRPLDVVTTECTLWSHFQFDVDEWADDWCRLHDIEHMSDDAFTHLYEMTKAEARSMQNASQGESEVGR</sequence>
<protein>
    <submittedName>
        <fullName evidence="1">Uncharacterized protein</fullName>
    </submittedName>
</protein>
<dbReference type="AlphaFoldDB" id="A0A5C5X0I0"/>
<accession>A0A5C5X0I0</accession>
<dbReference type="Proteomes" id="UP000318053">
    <property type="component" value="Unassembled WGS sequence"/>
</dbReference>
<organism evidence="1 2">
    <name type="scientific">Allorhodopirellula solitaria</name>
    <dbReference type="NCBI Taxonomy" id="2527987"/>
    <lineage>
        <taxon>Bacteria</taxon>
        <taxon>Pseudomonadati</taxon>
        <taxon>Planctomycetota</taxon>
        <taxon>Planctomycetia</taxon>
        <taxon>Pirellulales</taxon>
        <taxon>Pirellulaceae</taxon>
        <taxon>Allorhodopirellula</taxon>
    </lineage>
</organism>
<evidence type="ECO:0000313" key="2">
    <source>
        <dbReference type="Proteomes" id="UP000318053"/>
    </source>
</evidence>
<gene>
    <name evidence="1" type="ORF">CA85_40280</name>
</gene>
<keyword evidence="2" id="KW-1185">Reference proteome</keyword>
<dbReference type="EMBL" id="SJPK01000012">
    <property type="protein sequence ID" value="TWT56497.1"/>
    <property type="molecule type" value="Genomic_DNA"/>
</dbReference>
<evidence type="ECO:0000313" key="1">
    <source>
        <dbReference type="EMBL" id="TWT56497.1"/>
    </source>
</evidence>
<dbReference type="RefSeq" id="WP_146392918.1">
    <property type="nucleotide sequence ID" value="NZ_SJPK01000012.1"/>
</dbReference>
<name>A0A5C5X0I0_9BACT</name>
<proteinExistence type="predicted"/>